<name>A0A918AIY9_9PSEU</name>
<dbReference type="EMBL" id="BMRG01000002">
    <property type="protein sequence ID" value="GGP42724.1"/>
    <property type="molecule type" value="Genomic_DNA"/>
</dbReference>
<dbReference type="SUPFAM" id="SSF88659">
    <property type="entry name" value="Sigma3 and sigma4 domains of RNA polymerase sigma factors"/>
    <property type="match status" value="1"/>
</dbReference>
<evidence type="ECO:0000256" key="2">
    <source>
        <dbReference type="ARBA" id="ARBA00023015"/>
    </source>
</evidence>
<comment type="similarity">
    <text evidence="1">Belongs to the sigma-70 factor family. ECF subfamily.</text>
</comment>
<dbReference type="InterPro" id="IPR013249">
    <property type="entry name" value="RNA_pol_sigma70_r4_t2"/>
</dbReference>
<organism evidence="6 7">
    <name type="scientific">Saccharothrix coeruleofusca</name>
    <dbReference type="NCBI Taxonomy" id="33919"/>
    <lineage>
        <taxon>Bacteria</taxon>
        <taxon>Bacillati</taxon>
        <taxon>Actinomycetota</taxon>
        <taxon>Actinomycetes</taxon>
        <taxon>Pseudonocardiales</taxon>
        <taxon>Pseudonocardiaceae</taxon>
        <taxon>Saccharothrix</taxon>
    </lineage>
</organism>
<evidence type="ECO:0000313" key="6">
    <source>
        <dbReference type="EMBL" id="GGP42724.1"/>
    </source>
</evidence>
<dbReference type="Gene3D" id="1.10.10.10">
    <property type="entry name" value="Winged helix-like DNA-binding domain superfamily/Winged helix DNA-binding domain"/>
    <property type="match status" value="1"/>
</dbReference>
<reference evidence="6" key="2">
    <citation type="submission" date="2020-09" db="EMBL/GenBank/DDBJ databases">
        <authorList>
            <person name="Sun Q."/>
            <person name="Ohkuma M."/>
        </authorList>
    </citation>
    <scope>NUCLEOTIDE SEQUENCE</scope>
    <source>
        <strain evidence="6">JCM 3313</strain>
    </source>
</reference>
<keyword evidence="2" id="KW-0805">Transcription regulation</keyword>
<dbReference type="Proteomes" id="UP000639606">
    <property type="component" value="Unassembled WGS sequence"/>
</dbReference>
<keyword evidence="7" id="KW-1185">Reference proteome</keyword>
<comment type="caution">
    <text evidence="6">The sequence shown here is derived from an EMBL/GenBank/DDBJ whole genome shotgun (WGS) entry which is preliminary data.</text>
</comment>
<dbReference type="AlphaFoldDB" id="A0A918AIY9"/>
<dbReference type="RefSeq" id="WP_229795160.1">
    <property type="nucleotide sequence ID" value="NZ_BMRG01000002.1"/>
</dbReference>
<evidence type="ECO:0000256" key="3">
    <source>
        <dbReference type="ARBA" id="ARBA00023082"/>
    </source>
</evidence>
<evidence type="ECO:0000313" key="7">
    <source>
        <dbReference type="Proteomes" id="UP000639606"/>
    </source>
</evidence>
<dbReference type="InterPro" id="IPR013324">
    <property type="entry name" value="RNA_pol_sigma_r3/r4-like"/>
</dbReference>
<evidence type="ECO:0000259" key="5">
    <source>
        <dbReference type="Pfam" id="PF08281"/>
    </source>
</evidence>
<dbReference type="GO" id="GO:0003677">
    <property type="term" value="F:DNA binding"/>
    <property type="evidence" value="ECO:0007669"/>
    <property type="project" value="InterPro"/>
</dbReference>
<reference evidence="6" key="1">
    <citation type="journal article" date="2014" name="Int. J. Syst. Evol. Microbiol.">
        <title>Complete genome sequence of Corynebacterium casei LMG S-19264T (=DSM 44701T), isolated from a smear-ripened cheese.</title>
        <authorList>
            <consortium name="US DOE Joint Genome Institute (JGI-PGF)"/>
            <person name="Walter F."/>
            <person name="Albersmeier A."/>
            <person name="Kalinowski J."/>
            <person name="Ruckert C."/>
        </authorList>
    </citation>
    <scope>NUCLEOTIDE SEQUENCE</scope>
    <source>
        <strain evidence="6">JCM 3313</strain>
    </source>
</reference>
<keyword evidence="4" id="KW-0804">Transcription</keyword>
<protein>
    <recommendedName>
        <fullName evidence="5">RNA polymerase sigma factor 70 region 4 type 2 domain-containing protein</fullName>
    </recommendedName>
</protein>
<feature type="domain" description="RNA polymerase sigma factor 70 region 4 type 2" evidence="5">
    <location>
        <begin position="33"/>
        <end position="84"/>
    </location>
</feature>
<accession>A0A918AIY9</accession>
<dbReference type="Pfam" id="PF08281">
    <property type="entry name" value="Sigma70_r4_2"/>
    <property type="match status" value="1"/>
</dbReference>
<proteinExistence type="inferred from homology"/>
<dbReference type="GO" id="GO:0006352">
    <property type="term" value="P:DNA-templated transcription initiation"/>
    <property type="evidence" value="ECO:0007669"/>
    <property type="project" value="InterPro"/>
</dbReference>
<evidence type="ECO:0000256" key="4">
    <source>
        <dbReference type="ARBA" id="ARBA00023163"/>
    </source>
</evidence>
<sequence length="93" mass="10163">MSRGRWTAPQEVALTSQDSAPAADGIERGLSAMALREAVGKLGEEYREAICETYLRGRTVREAAAALGIPEATVKSRVYHGMKILCRALREWG</sequence>
<dbReference type="GO" id="GO:0016987">
    <property type="term" value="F:sigma factor activity"/>
    <property type="evidence" value="ECO:0007669"/>
    <property type="project" value="UniProtKB-KW"/>
</dbReference>
<dbReference type="InterPro" id="IPR036388">
    <property type="entry name" value="WH-like_DNA-bd_sf"/>
</dbReference>
<keyword evidence="3" id="KW-0731">Sigma factor</keyword>
<evidence type="ECO:0000256" key="1">
    <source>
        <dbReference type="ARBA" id="ARBA00010641"/>
    </source>
</evidence>
<gene>
    <name evidence="6" type="ORF">GCM10010185_12800</name>
</gene>